<keyword evidence="1" id="KW-1185">Reference proteome</keyword>
<reference evidence="2" key="1">
    <citation type="submission" date="2016-11" db="UniProtKB">
        <authorList>
            <consortium name="WormBaseParasite"/>
        </authorList>
    </citation>
    <scope>IDENTIFICATION</scope>
</reference>
<evidence type="ECO:0000313" key="1">
    <source>
        <dbReference type="Proteomes" id="UP000095283"/>
    </source>
</evidence>
<protein>
    <submittedName>
        <fullName evidence="2">Uncharacterized protein</fullName>
    </submittedName>
</protein>
<dbReference type="AlphaFoldDB" id="A0A1I7WIP9"/>
<organism evidence="1 2">
    <name type="scientific">Heterorhabditis bacteriophora</name>
    <name type="common">Entomopathogenic nematode worm</name>
    <dbReference type="NCBI Taxonomy" id="37862"/>
    <lineage>
        <taxon>Eukaryota</taxon>
        <taxon>Metazoa</taxon>
        <taxon>Ecdysozoa</taxon>
        <taxon>Nematoda</taxon>
        <taxon>Chromadorea</taxon>
        <taxon>Rhabditida</taxon>
        <taxon>Rhabditina</taxon>
        <taxon>Rhabditomorpha</taxon>
        <taxon>Strongyloidea</taxon>
        <taxon>Heterorhabditidae</taxon>
        <taxon>Heterorhabditis</taxon>
    </lineage>
</organism>
<accession>A0A1I7WIP9</accession>
<evidence type="ECO:0000313" key="2">
    <source>
        <dbReference type="WBParaSite" id="Hba_04892"/>
    </source>
</evidence>
<name>A0A1I7WIP9_HETBA</name>
<dbReference type="Proteomes" id="UP000095283">
    <property type="component" value="Unplaced"/>
</dbReference>
<sequence length="170" mass="19794">MASFPVSVYFNKLRYRVLGFSTFWKSQVFSEIRRIRGPRMPTLIVVTLRLRQIRNRHKSKSTLVENNDKNSGGNVVLFGEMNKRLNSPVLLLIFHSDPADSEERLSDDRRRCRSEVRNHNIQYDSGISNKMSDFRKFIVCSNKLKARKDSGEFTSRILLSVPSETLHFLV</sequence>
<dbReference type="WBParaSite" id="Hba_04892">
    <property type="protein sequence ID" value="Hba_04892"/>
    <property type="gene ID" value="Hba_04892"/>
</dbReference>
<proteinExistence type="predicted"/>